<reference evidence="3" key="2">
    <citation type="submission" date="2021-04" db="EMBL/GenBank/DDBJ databases">
        <authorList>
            <person name="Gilroy R."/>
        </authorList>
    </citation>
    <scope>NUCLEOTIDE SEQUENCE</scope>
    <source>
        <strain evidence="3">ChiBcec8-13705</strain>
    </source>
</reference>
<dbReference type="InterPro" id="IPR007167">
    <property type="entry name" value="Fe-transptr_FeoA-like"/>
</dbReference>
<reference evidence="3" key="1">
    <citation type="journal article" date="2021" name="PeerJ">
        <title>Extensive microbial diversity within the chicken gut microbiome revealed by metagenomics and culture.</title>
        <authorList>
            <person name="Gilroy R."/>
            <person name="Ravi A."/>
            <person name="Getino M."/>
            <person name="Pursley I."/>
            <person name="Horton D.L."/>
            <person name="Alikhan N.F."/>
            <person name="Baker D."/>
            <person name="Gharbi K."/>
            <person name="Hall N."/>
            <person name="Watson M."/>
            <person name="Adriaenssens E.M."/>
            <person name="Foster-Nyarko E."/>
            <person name="Jarju S."/>
            <person name="Secka A."/>
            <person name="Antonio M."/>
            <person name="Oren A."/>
            <person name="Chaudhuri R.R."/>
            <person name="La Ragione R."/>
            <person name="Hildebrand F."/>
            <person name="Pallen M.J."/>
        </authorList>
    </citation>
    <scope>NUCLEOTIDE SEQUENCE</scope>
    <source>
        <strain evidence="3">ChiBcec8-13705</strain>
    </source>
</reference>
<dbReference type="PANTHER" id="PTHR43151:SF1">
    <property type="entry name" value="SSR2333 PROTEIN"/>
    <property type="match status" value="1"/>
</dbReference>
<comment type="caution">
    <text evidence="3">The sequence shown here is derived from an EMBL/GenBank/DDBJ whole genome shotgun (WGS) entry which is preliminary data.</text>
</comment>
<evidence type="ECO:0000259" key="2">
    <source>
        <dbReference type="SMART" id="SM00899"/>
    </source>
</evidence>
<evidence type="ECO:0000313" key="4">
    <source>
        <dbReference type="Proteomes" id="UP000886803"/>
    </source>
</evidence>
<dbReference type="Gene3D" id="2.30.30.90">
    <property type="match status" value="1"/>
</dbReference>
<dbReference type="SMART" id="SM00899">
    <property type="entry name" value="FeoA"/>
    <property type="match status" value="1"/>
</dbReference>
<keyword evidence="1" id="KW-0408">Iron</keyword>
<organism evidence="3 4">
    <name type="scientific">Candidatus Gemmiger avicola</name>
    <dbReference type="NCBI Taxonomy" id="2838605"/>
    <lineage>
        <taxon>Bacteria</taxon>
        <taxon>Bacillati</taxon>
        <taxon>Bacillota</taxon>
        <taxon>Clostridia</taxon>
        <taxon>Eubacteriales</taxon>
        <taxon>Gemmiger</taxon>
    </lineage>
</organism>
<dbReference type="InterPro" id="IPR038157">
    <property type="entry name" value="FeoA_core_dom"/>
</dbReference>
<dbReference type="GO" id="GO:0046914">
    <property type="term" value="F:transition metal ion binding"/>
    <property type="evidence" value="ECO:0007669"/>
    <property type="project" value="InterPro"/>
</dbReference>
<dbReference type="EMBL" id="DWYG01000026">
    <property type="protein sequence ID" value="HJB41344.1"/>
    <property type="molecule type" value="Genomic_DNA"/>
</dbReference>
<dbReference type="PANTHER" id="PTHR43151">
    <property type="entry name" value="FEOA FAMILY PROTEIN"/>
    <property type="match status" value="1"/>
</dbReference>
<dbReference type="Pfam" id="PF04023">
    <property type="entry name" value="FeoA"/>
    <property type="match status" value="1"/>
</dbReference>
<dbReference type="AlphaFoldDB" id="A0A9D2S2V5"/>
<sequence>MMPLTMAKPGELHTIQKVTGRDEVRQHLAELGFVMDAEVSVVSEIAGNLIVQVKESRIALDRTMANRILVG</sequence>
<dbReference type="Proteomes" id="UP000886803">
    <property type="component" value="Unassembled WGS sequence"/>
</dbReference>
<protein>
    <submittedName>
        <fullName evidence="3">Ferrous iron transport protein A</fullName>
    </submittedName>
</protein>
<dbReference type="InterPro" id="IPR008988">
    <property type="entry name" value="Transcriptional_repressor_C"/>
</dbReference>
<dbReference type="InterPro" id="IPR053184">
    <property type="entry name" value="FeoA-like"/>
</dbReference>
<gene>
    <name evidence="3" type="ORF">H9945_02480</name>
</gene>
<evidence type="ECO:0000256" key="1">
    <source>
        <dbReference type="ARBA" id="ARBA00023004"/>
    </source>
</evidence>
<proteinExistence type="predicted"/>
<name>A0A9D2S2V5_9FIRM</name>
<accession>A0A9D2S2V5</accession>
<evidence type="ECO:0000313" key="3">
    <source>
        <dbReference type="EMBL" id="HJB41344.1"/>
    </source>
</evidence>
<dbReference type="SUPFAM" id="SSF50037">
    <property type="entry name" value="C-terminal domain of transcriptional repressors"/>
    <property type="match status" value="1"/>
</dbReference>
<feature type="domain" description="Ferrous iron transporter FeoA-like" evidence="2">
    <location>
        <begin position="2"/>
        <end position="71"/>
    </location>
</feature>